<dbReference type="Proteomes" id="UP000789901">
    <property type="component" value="Unassembled WGS sequence"/>
</dbReference>
<dbReference type="EMBL" id="CAJVQB010060634">
    <property type="protein sequence ID" value="CAG8839541.1"/>
    <property type="molecule type" value="Genomic_DNA"/>
</dbReference>
<keyword evidence="2" id="KW-1185">Reference proteome</keyword>
<reference evidence="1 2" key="1">
    <citation type="submission" date="2021-06" db="EMBL/GenBank/DDBJ databases">
        <authorList>
            <person name="Kallberg Y."/>
            <person name="Tangrot J."/>
            <person name="Rosling A."/>
        </authorList>
    </citation>
    <scope>NUCLEOTIDE SEQUENCE [LARGE SCALE GENOMIC DNA]</scope>
    <source>
        <strain evidence="1 2">120-4 pot B 10/14</strain>
    </source>
</reference>
<sequence>YIYTGIFSVENNVSFVEIFISADEIKLFELCKQLKEYLLETGSAWKFPKDFIMLCQHNDTDLYNLAFDLVCKSPKVIFESKEFLEMDFVELEKTMHNCIPHIRFFQMSLYELRSIKAKYKNILPDLSDEIFHNLDPSRISTKNEAIIWCNNKGPCFGSQDLWIQNNSSRGSTS</sequence>
<comment type="caution">
    <text evidence="1">The sequence shown here is derived from an EMBL/GenBank/DDBJ whole genome shotgun (WGS) entry which is preliminary data.</text>
</comment>
<feature type="non-terminal residue" evidence="1">
    <location>
        <position position="1"/>
    </location>
</feature>
<proteinExistence type="predicted"/>
<evidence type="ECO:0000313" key="2">
    <source>
        <dbReference type="Proteomes" id="UP000789901"/>
    </source>
</evidence>
<accession>A0ABN7WS84</accession>
<organism evidence="1 2">
    <name type="scientific">Gigaspora margarita</name>
    <dbReference type="NCBI Taxonomy" id="4874"/>
    <lineage>
        <taxon>Eukaryota</taxon>
        <taxon>Fungi</taxon>
        <taxon>Fungi incertae sedis</taxon>
        <taxon>Mucoromycota</taxon>
        <taxon>Glomeromycotina</taxon>
        <taxon>Glomeromycetes</taxon>
        <taxon>Diversisporales</taxon>
        <taxon>Gigasporaceae</taxon>
        <taxon>Gigaspora</taxon>
    </lineage>
</organism>
<protein>
    <submittedName>
        <fullName evidence="1">42200_t:CDS:1</fullName>
    </submittedName>
</protein>
<evidence type="ECO:0000313" key="1">
    <source>
        <dbReference type="EMBL" id="CAG8839541.1"/>
    </source>
</evidence>
<name>A0ABN7WS84_GIGMA</name>
<feature type="non-terminal residue" evidence="1">
    <location>
        <position position="173"/>
    </location>
</feature>
<gene>
    <name evidence="1" type="ORF">GMARGA_LOCUS34493</name>
</gene>